<dbReference type="EMBL" id="CAJPDS010000010">
    <property type="protein sequence ID" value="CAF9911205.1"/>
    <property type="molecule type" value="Genomic_DNA"/>
</dbReference>
<keyword evidence="2" id="KW-1185">Reference proteome</keyword>
<dbReference type="OrthoDB" id="61113at2759"/>
<evidence type="ECO:0000313" key="2">
    <source>
        <dbReference type="Proteomes" id="UP000664521"/>
    </source>
</evidence>
<organism evidence="1 2">
    <name type="scientific">Heterodermia speciosa</name>
    <dbReference type="NCBI Taxonomy" id="116794"/>
    <lineage>
        <taxon>Eukaryota</taxon>
        <taxon>Fungi</taxon>
        <taxon>Dikarya</taxon>
        <taxon>Ascomycota</taxon>
        <taxon>Pezizomycotina</taxon>
        <taxon>Lecanoromycetes</taxon>
        <taxon>OSLEUM clade</taxon>
        <taxon>Lecanoromycetidae</taxon>
        <taxon>Caliciales</taxon>
        <taxon>Physciaceae</taxon>
        <taxon>Heterodermia</taxon>
    </lineage>
</organism>
<gene>
    <name evidence="1" type="ORF">HETSPECPRED_000271</name>
</gene>
<protein>
    <recommendedName>
        <fullName evidence="3">N-acetyltransferase domain-containing protein</fullName>
    </recommendedName>
</protein>
<sequence>MPFPVQPNRVSDAETLAPVMMRALYEIKQWVELWHEPSLSNNTAACWRRLPWNLINGRHEERHEKAIDIETGEVIGYARWRLPPVLVENTAWPEAQVADVNLEQRQLLE</sequence>
<dbReference type="AlphaFoldDB" id="A0A8H3ET55"/>
<comment type="caution">
    <text evidence="1">The sequence shown here is derived from an EMBL/GenBank/DDBJ whole genome shotgun (WGS) entry which is preliminary data.</text>
</comment>
<accession>A0A8H3ET55</accession>
<name>A0A8H3ET55_9LECA</name>
<reference evidence="1" key="1">
    <citation type="submission" date="2021-03" db="EMBL/GenBank/DDBJ databases">
        <authorList>
            <person name="Tagirdzhanova G."/>
        </authorList>
    </citation>
    <scope>NUCLEOTIDE SEQUENCE</scope>
</reference>
<evidence type="ECO:0000313" key="1">
    <source>
        <dbReference type="EMBL" id="CAF9911205.1"/>
    </source>
</evidence>
<dbReference type="Proteomes" id="UP000664521">
    <property type="component" value="Unassembled WGS sequence"/>
</dbReference>
<evidence type="ECO:0008006" key="3">
    <source>
        <dbReference type="Google" id="ProtNLM"/>
    </source>
</evidence>
<proteinExistence type="predicted"/>